<protein>
    <recommendedName>
        <fullName evidence="4">HMG box domain-containing protein</fullName>
    </recommendedName>
</protein>
<feature type="compositionally biased region" description="Low complexity" evidence="3">
    <location>
        <begin position="358"/>
        <end position="367"/>
    </location>
</feature>
<dbReference type="Gene3D" id="1.10.30.10">
    <property type="entry name" value="High mobility group box domain"/>
    <property type="match status" value="2"/>
</dbReference>
<feature type="domain" description="HMG box" evidence="4">
    <location>
        <begin position="686"/>
        <end position="754"/>
    </location>
</feature>
<feature type="compositionally biased region" description="Polar residues" evidence="3">
    <location>
        <begin position="38"/>
        <end position="66"/>
    </location>
</feature>
<dbReference type="InterPro" id="IPR050342">
    <property type="entry name" value="HMGB"/>
</dbReference>
<feature type="compositionally biased region" description="Basic and acidic residues" evidence="3">
    <location>
        <begin position="368"/>
        <end position="379"/>
    </location>
</feature>
<comment type="caution">
    <text evidence="5">The sequence shown here is derived from an EMBL/GenBank/DDBJ whole genome shotgun (WGS) entry which is preliminary data.</text>
</comment>
<organism evidence="5 6">
    <name type="scientific">Naegleria lovaniensis</name>
    <name type="common">Amoeba</name>
    <dbReference type="NCBI Taxonomy" id="51637"/>
    <lineage>
        <taxon>Eukaryota</taxon>
        <taxon>Discoba</taxon>
        <taxon>Heterolobosea</taxon>
        <taxon>Tetramitia</taxon>
        <taxon>Eutetramitia</taxon>
        <taxon>Vahlkampfiidae</taxon>
        <taxon>Naegleria</taxon>
    </lineage>
</organism>
<dbReference type="AlphaFoldDB" id="A0AA88GQG2"/>
<feature type="region of interest" description="Disordered" evidence="3">
    <location>
        <begin position="358"/>
        <end position="379"/>
    </location>
</feature>
<keyword evidence="6" id="KW-1185">Reference proteome</keyword>
<feature type="region of interest" description="Disordered" evidence="3">
    <location>
        <begin position="799"/>
        <end position="833"/>
    </location>
</feature>
<reference evidence="5 6" key="1">
    <citation type="journal article" date="2018" name="BMC Genomics">
        <title>The genome of Naegleria lovaniensis, the basis for a comparative approach to unravel pathogenicity factors of the human pathogenic amoeba N. fowleri.</title>
        <authorList>
            <person name="Liechti N."/>
            <person name="Schurch N."/>
            <person name="Bruggmann R."/>
            <person name="Wittwer M."/>
        </authorList>
    </citation>
    <scope>NUCLEOTIDE SEQUENCE [LARGE SCALE GENOMIC DNA]</scope>
    <source>
        <strain evidence="5 6">ATCC 30569</strain>
    </source>
</reference>
<feature type="DNA-binding region" description="HMG box" evidence="2">
    <location>
        <begin position="686"/>
        <end position="754"/>
    </location>
</feature>
<feature type="region of interest" description="Disordered" evidence="3">
    <location>
        <begin position="1"/>
        <end position="94"/>
    </location>
</feature>
<dbReference type="SUPFAM" id="SSF47095">
    <property type="entry name" value="HMG-box"/>
    <property type="match status" value="2"/>
</dbReference>
<name>A0AA88GQG2_NAELO</name>
<dbReference type="Proteomes" id="UP000816034">
    <property type="component" value="Unassembled WGS sequence"/>
</dbReference>
<feature type="compositionally biased region" description="Low complexity" evidence="3">
    <location>
        <begin position="17"/>
        <end position="37"/>
    </location>
</feature>
<evidence type="ECO:0000256" key="1">
    <source>
        <dbReference type="ARBA" id="ARBA00023125"/>
    </source>
</evidence>
<feature type="region of interest" description="Disordered" evidence="3">
    <location>
        <begin position="609"/>
        <end position="633"/>
    </location>
</feature>
<evidence type="ECO:0000256" key="3">
    <source>
        <dbReference type="SAM" id="MobiDB-lite"/>
    </source>
</evidence>
<feature type="compositionally biased region" description="Basic and acidic residues" evidence="3">
    <location>
        <begin position="799"/>
        <end position="808"/>
    </location>
</feature>
<feature type="region of interest" description="Disordered" evidence="3">
    <location>
        <begin position="651"/>
        <end position="683"/>
    </location>
</feature>
<proteinExistence type="predicted"/>
<dbReference type="GO" id="GO:0005634">
    <property type="term" value="C:nucleus"/>
    <property type="evidence" value="ECO:0007669"/>
    <property type="project" value="UniProtKB-UniRule"/>
</dbReference>
<feature type="DNA-binding region" description="HMG box" evidence="2">
    <location>
        <begin position="746"/>
        <end position="814"/>
    </location>
</feature>
<dbReference type="InterPro" id="IPR036910">
    <property type="entry name" value="HMG_box_dom_sf"/>
</dbReference>
<dbReference type="PROSITE" id="PS50118">
    <property type="entry name" value="HMG_BOX_2"/>
    <property type="match status" value="2"/>
</dbReference>
<dbReference type="GeneID" id="68097693"/>
<dbReference type="SMART" id="SM00398">
    <property type="entry name" value="HMG"/>
    <property type="match status" value="2"/>
</dbReference>
<dbReference type="RefSeq" id="XP_044548337.1">
    <property type="nucleotide sequence ID" value="XM_044694966.1"/>
</dbReference>
<feature type="region of interest" description="Disordered" evidence="3">
    <location>
        <begin position="519"/>
        <end position="545"/>
    </location>
</feature>
<dbReference type="Pfam" id="PF00505">
    <property type="entry name" value="HMG_box"/>
    <property type="match status" value="2"/>
</dbReference>
<dbReference type="CDD" id="cd00084">
    <property type="entry name" value="HMG-box_SF"/>
    <property type="match status" value="2"/>
</dbReference>
<sequence length="833" mass="92979">MYQPNNNNNHQQRPSRISHNNPNNITNSSNNFSIMMNHPNSIQQLSPSLQATTPNHHSLLDATNSPLFGFYPPNASTSSLQPTPSQSLPLQQQRPQQDQLFASFLLNHYLLLQQQRELHQLQQQQALLQQPQQQQSELSPNQQLQQQAMMNNMMLMMSMMNPNLPVMDTQHYAQPPVLQSVSPPSSSSSSSNPLVTNTNSNNTSSSLPSVTLQTGALSDAVPTTAISIPEPLYELYIKPILMNLQNCGLYSGSNVVQQPVQATHQNENQLTSSSDNLSNSGLLLSPVNMTSSDNQQQNELSVTSPISFVGEDSSLRISNDNNQAMNNVISQQALLESLLLEEGLASVVDLLEDQSNNMNNNTSNISNCDKDEEKKQELHKHYDPKLNKKGLKKKRKYIKSGLYRKDKDGNFLFSSGDRARLAQINPSKQTANDEGVHDHNEDLGPNDHQGYYMEDENSLIGSVESKNSVASSSGGGIGFGSMNSQQIDKSMNRCGSFHDLLGIEDNFDGDTQHEFSNVATASGSSNGTAMVNPFASPTQPNDEQSQQLGFERYFSEQLLNIENGDNMSEAESSQLKILVWAQWQLLSDAEKKKYIDLALGSINSDIMEAFNSSSPQQPPRRDSKTSTDDTTIGNTILFPQNNVVHALSNNHNKKRTSVNEFDDNEAGQNGEHNDNTSKRADLSNRVKKPISGYNSFVKSVFPTFQEQYPDVDKKQITKLIGQKWKSMTEEEKKPYLEIAKQAQPIVKKPLNAYNIYCKEKYSQFKAENPTLPPNEVSRMVAASWKNASKQEKQTYFEMADQWKQEHGIQETSTNNEGSSSTDDLKQKTKKRKT</sequence>
<feature type="compositionally biased region" description="Low complexity" evidence="3">
    <location>
        <begin position="78"/>
        <end position="94"/>
    </location>
</feature>
<evidence type="ECO:0000313" key="6">
    <source>
        <dbReference type="Proteomes" id="UP000816034"/>
    </source>
</evidence>
<keyword evidence="1 2" id="KW-0238">DNA-binding</keyword>
<evidence type="ECO:0000313" key="5">
    <source>
        <dbReference type="EMBL" id="KAG2382658.1"/>
    </source>
</evidence>
<dbReference type="GO" id="GO:0003677">
    <property type="term" value="F:DNA binding"/>
    <property type="evidence" value="ECO:0007669"/>
    <property type="project" value="UniProtKB-UniRule"/>
</dbReference>
<feature type="compositionally biased region" description="Low complexity" evidence="3">
    <location>
        <begin position="810"/>
        <end position="821"/>
    </location>
</feature>
<dbReference type="EMBL" id="PYSW02000023">
    <property type="protein sequence ID" value="KAG2382658.1"/>
    <property type="molecule type" value="Genomic_DNA"/>
</dbReference>
<dbReference type="PANTHER" id="PTHR48112">
    <property type="entry name" value="HIGH MOBILITY GROUP PROTEIN DSP1"/>
    <property type="match status" value="1"/>
</dbReference>
<feature type="region of interest" description="Disordered" evidence="3">
    <location>
        <begin position="176"/>
        <end position="208"/>
    </location>
</feature>
<evidence type="ECO:0000259" key="4">
    <source>
        <dbReference type="PROSITE" id="PS50118"/>
    </source>
</evidence>
<accession>A0AA88GQG2</accession>
<keyword evidence="2" id="KW-0539">Nucleus</keyword>
<evidence type="ECO:0000256" key="2">
    <source>
        <dbReference type="PROSITE-ProRule" id="PRU00267"/>
    </source>
</evidence>
<gene>
    <name evidence="5" type="ORF">C9374_005238</name>
</gene>
<dbReference type="InterPro" id="IPR009071">
    <property type="entry name" value="HMG_box_dom"/>
</dbReference>
<feature type="compositionally biased region" description="Basic and acidic residues" evidence="3">
    <location>
        <begin position="671"/>
        <end position="683"/>
    </location>
</feature>
<feature type="domain" description="HMG box" evidence="4">
    <location>
        <begin position="746"/>
        <end position="814"/>
    </location>
</feature>